<dbReference type="Gene3D" id="3.30.9.10">
    <property type="entry name" value="D-Amino Acid Oxidase, subunit A, domain 2"/>
    <property type="match status" value="1"/>
</dbReference>
<comment type="caution">
    <text evidence="4">The sequence shown here is derived from an EMBL/GenBank/DDBJ whole genome shotgun (WGS) entry which is preliminary data.</text>
</comment>
<sequence>MTTDVDVPVLIAGGGAAGLTAALLLGRMGIKSLLVSALPTTSQLPKAHVLNQRTMEILRDVGLADAVYAASTPAEQMAYSGWYVGLAGDGPDHGRRVALLESWGAGGRSPEWQAASPERQANLPQLRLEPLLVARAEELAPGTIRFHHELTGFDQDSDGVTAEVTDHGTGGSYRVRARYLLGCDGGRTIGPALGIAREGVRDMARMVSFHLAGDLSRWARDPEVLIRWLWLPDLGAAGVLVPLGPDHWGPRSEEWVFHLHYAADDDRALDDAATLADLRTGLGPAADALTVRGMSRWSLEGLVADRFRAGRVLLAGDAVHRHPPTGGLGLTSAIHDAQNLAWKLAAVLRGHAGEALLDSYETERRPVAAAGVERALASARNQLAITAHFRGGPGATPADHWRRARRLWSDDPADREARRAFLRTVAAQSMEFNELGVEFGYIYAAGALVADATPEPPNPDPVRIHQPAARPGHPLPHAWLTDPDGERLPVARLVEPGGFLLIAGEDGAAWCEAAEKIAARTGLPLRAVRIGHLSGDYLDSRSTWTRWRGHEPSGAVLVRPDRFIAWRAPAAGRDPETLLAAVMDTLLAR</sequence>
<organism evidence="4 5">
    <name type="scientific">Streptomyces litchfieldiae</name>
    <dbReference type="NCBI Taxonomy" id="3075543"/>
    <lineage>
        <taxon>Bacteria</taxon>
        <taxon>Bacillati</taxon>
        <taxon>Actinomycetota</taxon>
        <taxon>Actinomycetes</taxon>
        <taxon>Kitasatosporales</taxon>
        <taxon>Streptomycetaceae</taxon>
        <taxon>Streptomyces</taxon>
    </lineage>
</organism>
<keyword evidence="4" id="KW-0560">Oxidoreductase</keyword>
<dbReference type="InterPro" id="IPR002938">
    <property type="entry name" value="FAD-bd"/>
</dbReference>
<keyword evidence="5" id="KW-1185">Reference proteome</keyword>
<dbReference type="GO" id="GO:0004497">
    <property type="term" value="F:monooxygenase activity"/>
    <property type="evidence" value="ECO:0007669"/>
    <property type="project" value="UniProtKB-KW"/>
</dbReference>
<name>A0ABU2MP29_9ACTN</name>
<dbReference type="Pfam" id="PF01494">
    <property type="entry name" value="FAD_binding_3"/>
    <property type="match status" value="1"/>
</dbReference>
<dbReference type="EMBL" id="JAVREL010000005">
    <property type="protein sequence ID" value="MDT0343386.1"/>
    <property type="molecule type" value="Genomic_DNA"/>
</dbReference>
<dbReference type="PANTHER" id="PTHR43004:SF8">
    <property type="entry name" value="FAD-BINDING DOMAIN-CONTAINING PROTEIN-RELATED"/>
    <property type="match status" value="1"/>
</dbReference>
<proteinExistence type="predicted"/>
<evidence type="ECO:0000256" key="1">
    <source>
        <dbReference type="ARBA" id="ARBA00022630"/>
    </source>
</evidence>
<keyword evidence="2" id="KW-0274">FAD</keyword>
<reference evidence="5" key="1">
    <citation type="submission" date="2023-07" db="EMBL/GenBank/DDBJ databases">
        <title>30 novel species of actinomycetes from the DSMZ collection.</title>
        <authorList>
            <person name="Nouioui I."/>
        </authorList>
    </citation>
    <scope>NUCLEOTIDE SEQUENCE [LARGE SCALE GENOMIC DNA]</scope>
    <source>
        <strain evidence="5">DSM 44938</strain>
    </source>
</reference>
<gene>
    <name evidence="4" type="ORF">RM590_12280</name>
</gene>
<dbReference type="SUPFAM" id="SSF51905">
    <property type="entry name" value="FAD/NAD(P)-binding domain"/>
    <property type="match status" value="1"/>
</dbReference>
<dbReference type="Pfam" id="PF21274">
    <property type="entry name" value="Rng_hyd_C"/>
    <property type="match status" value="1"/>
</dbReference>
<protein>
    <submittedName>
        <fullName evidence="4">FAD-dependent monooxygenase</fullName>
    </submittedName>
</protein>
<dbReference type="RefSeq" id="WP_311704509.1">
    <property type="nucleotide sequence ID" value="NZ_JAVREL010000005.1"/>
</dbReference>
<dbReference type="PANTHER" id="PTHR43004">
    <property type="entry name" value="TRK SYSTEM POTASSIUM UPTAKE PROTEIN"/>
    <property type="match status" value="1"/>
</dbReference>
<dbReference type="PRINTS" id="PR00420">
    <property type="entry name" value="RNGMNOXGNASE"/>
</dbReference>
<evidence type="ECO:0000313" key="4">
    <source>
        <dbReference type="EMBL" id="MDT0343386.1"/>
    </source>
</evidence>
<dbReference type="InterPro" id="IPR036188">
    <property type="entry name" value="FAD/NAD-bd_sf"/>
</dbReference>
<accession>A0ABU2MP29</accession>
<feature type="domain" description="FAD-binding" evidence="3">
    <location>
        <begin position="6"/>
        <end position="374"/>
    </location>
</feature>
<evidence type="ECO:0000313" key="5">
    <source>
        <dbReference type="Proteomes" id="UP001183246"/>
    </source>
</evidence>
<dbReference type="Proteomes" id="UP001183246">
    <property type="component" value="Unassembled WGS sequence"/>
</dbReference>
<evidence type="ECO:0000256" key="2">
    <source>
        <dbReference type="ARBA" id="ARBA00022827"/>
    </source>
</evidence>
<dbReference type="InterPro" id="IPR050641">
    <property type="entry name" value="RIFMO-like"/>
</dbReference>
<keyword evidence="1" id="KW-0285">Flavoprotein</keyword>
<dbReference type="Gene3D" id="3.50.50.60">
    <property type="entry name" value="FAD/NAD(P)-binding domain"/>
    <property type="match status" value="1"/>
</dbReference>
<evidence type="ECO:0000259" key="3">
    <source>
        <dbReference type="Pfam" id="PF01494"/>
    </source>
</evidence>
<keyword evidence="4" id="KW-0503">Monooxygenase</keyword>
<dbReference type="Gene3D" id="3.40.30.120">
    <property type="match status" value="1"/>
</dbReference>